<gene>
    <name evidence="3" type="ORF">B5808_06875</name>
</gene>
<dbReference type="InterPro" id="IPR009839">
    <property type="entry name" value="SseB_N"/>
</dbReference>
<dbReference type="EMBL" id="CP020715">
    <property type="protein sequence ID" value="ARJ04967.1"/>
    <property type="molecule type" value="Genomic_DNA"/>
</dbReference>
<keyword evidence="4" id="KW-1185">Reference proteome</keyword>
<feature type="compositionally biased region" description="Basic and acidic residues" evidence="1">
    <location>
        <begin position="1"/>
        <end position="11"/>
    </location>
</feature>
<evidence type="ECO:0000259" key="2">
    <source>
        <dbReference type="Pfam" id="PF07179"/>
    </source>
</evidence>
<dbReference type="Pfam" id="PF07179">
    <property type="entry name" value="SseB"/>
    <property type="match status" value="1"/>
</dbReference>
<organism evidence="3 4">
    <name type="scientific">Cnuibacter physcomitrellae</name>
    <dbReference type="NCBI Taxonomy" id="1619308"/>
    <lineage>
        <taxon>Bacteria</taxon>
        <taxon>Bacillati</taxon>
        <taxon>Actinomycetota</taxon>
        <taxon>Actinomycetes</taxon>
        <taxon>Micrococcales</taxon>
        <taxon>Microbacteriaceae</taxon>
        <taxon>Cnuibacter</taxon>
    </lineage>
</organism>
<evidence type="ECO:0000256" key="1">
    <source>
        <dbReference type="SAM" id="MobiDB-lite"/>
    </source>
</evidence>
<dbReference type="RefSeq" id="WP_085019105.1">
    <property type="nucleotide sequence ID" value="NZ_BMHD01000002.1"/>
</dbReference>
<protein>
    <recommendedName>
        <fullName evidence="2">SseB protein N-terminal domain-containing protein</fullName>
    </recommendedName>
</protein>
<dbReference type="KEGG" id="cphy:B5808_06875"/>
<dbReference type="AlphaFoldDB" id="A0A1X9LIK2"/>
<dbReference type="STRING" id="1619308.B5808_06875"/>
<accession>A0A1X9LIK2</accession>
<evidence type="ECO:0000313" key="3">
    <source>
        <dbReference type="EMBL" id="ARJ04967.1"/>
    </source>
</evidence>
<dbReference type="Proteomes" id="UP000192775">
    <property type="component" value="Chromosome"/>
</dbReference>
<feature type="domain" description="SseB protein N-terminal" evidence="2">
    <location>
        <begin position="43"/>
        <end position="163"/>
    </location>
</feature>
<proteinExistence type="predicted"/>
<evidence type="ECO:0000313" key="4">
    <source>
        <dbReference type="Proteomes" id="UP000192775"/>
    </source>
</evidence>
<sequence>MSPAADHDPRLADSAGQPWKGRHFESHGYERDDGAASAALIGALTAFREGRAGQADVVDAVRTARLLVPLVAHAGEEGHTAEGLRVDKTQELSLVTVAGPDGRTVLPVFSSVEALARWNPAARPIPVASRRAALAAAAERTDVLVLDPASPTEFAVRRPALWAIAQDTPWSPAVESPEVLAAFRSSVAGEASVTAIALAAGDPNARLAAPEVVVELSLVPGLDAAALTALLGRLQESWAADEVIAGAVDSMAVRLR</sequence>
<feature type="region of interest" description="Disordered" evidence="1">
    <location>
        <begin position="1"/>
        <end position="28"/>
    </location>
</feature>
<reference evidence="3 4" key="1">
    <citation type="submission" date="2017-04" db="EMBL/GenBank/DDBJ databases">
        <authorList>
            <person name="Afonso C.L."/>
            <person name="Miller P.J."/>
            <person name="Scott M.A."/>
            <person name="Spackman E."/>
            <person name="Goraichik I."/>
            <person name="Dimitrov K.M."/>
            <person name="Suarez D.L."/>
            <person name="Swayne D.E."/>
        </authorList>
    </citation>
    <scope>NUCLEOTIDE SEQUENCE [LARGE SCALE GENOMIC DNA]</scope>
    <source>
        <strain evidence="4">XA(T)</strain>
    </source>
</reference>
<name>A0A1X9LIK2_9MICO</name>